<dbReference type="eggNOG" id="COG2801">
    <property type="taxonomic scope" value="Bacteria"/>
</dbReference>
<gene>
    <name evidence="2" type="ORF">NX02_22965</name>
</gene>
<organism evidence="2 3">
    <name type="scientific">Sphingomonas sanxanigenens DSM 19645 = NX02</name>
    <dbReference type="NCBI Taxonomy" id="1123269"/>
    <lineage>
        <taxon>Bacteria</taxon>
        <taxon>Pseudomonadati</taxon>
        <taxon>Pseudomonadota</taxon>
        <taxon>Alphaproteobacteria</taxon>
        <taxon>Sphingomonadales</taxon>
        <taxon>Sphingomonadaceae</taxon>
        <taxon>Sphingomonas</taxon>
    </lineage>
</organism>
<feature type="domain" description="Integrase catalytic" evidence="1">
    <location>
        <begin position="114"/>
        <end position="281"/>
    </location>
</feature>
<evidence type="ECO:0000313" key="2">
    <source>
        <dbReference type="EMBL" id="AHE51746.1"/>
    </source>
</evidence>
<dbReference type="STRING" id="1123269.NX02_22965"/>
<dbReference type="Pfam" id="PF13276">
    <property type="entry name" value="HTH_21"/>
    <property type="match status" value="1"/>
</dbReference>
<dbReference type="InterPro" id="IPR050900">
    <property type="entry name" value="Transposase_IS3/IS150/IS904"/>
</dbReference>
<proteinExistence type="predicted"/>
<dbReference type="Pfam" id="PF13333">
    <property type="entry name" value="rve_2"/>
    <property type="match status" value="1"/>
</dbReference>
<keyword evidence="3" id="KW-1185">Reference proteome</keyword>
<dbReference type="Pfam" id="PF00665">
    <property type="entry name" value="rve"/>
    <property type="match status" value="1"/>
</dbReference>
<name>W0A3Y1_9SPHN</name>
<dbReference type="NCBIfam" id="NF033516">
    <property type="entry name" value="transpos_IS3"/>
    <property type="match status" value="1"/>
</dbReference>
<dbReference type="Gene3D" id="3.30.420.10">
    <property type="entry name" value="Ribonuclease H-like superfamily/Ribonuclease H"/>
    <property type="match status" value="1"/>
</dbReference>
<dbReference type="Proteomes" id="UP000018851">
    <property type="component" value="Chromosome"/>
</dbReference>
<dbReference type="PANTHER" id="PTHR46889">
    <property type="entry name" value="TRANSPOSASE INSF FOR INSERTION SEQUENCE IS3B-RELATED"/>
    <property type="match status" value="1"/>
</dbReference>
<dbReference type="GO" id="GO:0003676">
    <property type="term" value="F:nucleic acid binding"/>
    <property type="evidence" value="ECO:0007669"/>
    <property type="project" value="InterPro"/>
</dbReference>
<dbReference type="PROSITE" id="PS50994">
    <property type="entry name" value="INTEGRASE"/>
    <property type="match status" value="1"/>
</dbReference>
<accession>W0A3Y1</accession>
<dbReference type="InterPro" id="IPR012337">
    <property type="entry name" value="RNaseH-like_sf"/>
</dbReference>
<dbReference type="RefSeq" id="WP_025294336.1">
    <property type="nucleotide sequence ID" value="NZ_CP006644.1"/>
</dbReference>
<dbReference type="KEGG" id="ssan:NX02_22965"/>
<protein>
    <submittedName>
        <fullName evidence="2">Transposase</fullName>
    </submittedName>
</protein>
<dbReference type="HOGENOM" id="CLU_027402_4_2_5"/>
<dbReference type="EMBL" id="CP006644">
    <property type="protein sequence ID" value="AHE51746.1"/>
    <property type="molecule type" value="Genomic_DNA"/>
</dbReference>
<dbReference type="PATRIC" id="fig|1123269.5.peg.4493"/>
<evidence type="ECO:0000313" key="3">
    <source>
        <dbReference type="Proteomes" id="UP000018851"/>
    </source>
</evidence>
<dbReference type="InterPro" id="IPR025948">
    <property type="entry name" value="HTH-like_dom"/>
</dbReference>
<dbReference type="InterPro" id="IPR048020">
    <property type="entry name" value="Transpos_IS3"/>
</dbReference>
<dbReference type="PANTHER" id="PTHR46889:SF7">
    <property type="entry name" value="TRANSPOSASE FOR INSERTION SEQUENCE ELEMENT IS904"/>
    <property type="match status" value="1"/>
</dbReference>
<evidence type="ECO:0000259" key="1">
    <source>
        <dbReference type="PROSITE" id="PS50994"/>
    </source>
</evidence>
<sequence>MTGLQGSGSKLSVEQLCRLAEVPRAAFYRRWQDYAPKQEETALRDKLQQLCLANRHYGYRRITALMKRDGWHINHKRVQQLMREDNLLCVRKPIFRPATTDSRHSWRIWPNLARHLDPSEVNQLWVADITYVRLAEAFVYLAVILDAFSRKVVGWAMADHLRAELALDALTMALERRPVVPGGLVHHSDRGIQYACGDYIARLEAAGILPSMSRVGCPYDNAMAESFMKTLKQEEVNGAGYRDLADATQRIGSFLEQIYNRQRLHSALAYRSPDEYEHIAPRAAAQQPLDVTENRCP</sequence>
<reference evidence="2 3" key="1">
    <citation type="submission" date="2013-07" db="EMBL/GenBank/DDBJ databases">
        <title>Completed genome of Sphingomonas sanxanigenens NX02.</title>
        <authorList>
            <person name="Ma T."/>
            <person name="Huang H."/>
            <person name="Wu M."/>
            <person name="Li X."/>
            <person name="Li G."/>
        </authorList>
    </citation>
    <scope>NUCLEOTIDE SEQUENCE [LARGE SCALE GENOMIC DNA]</scope>
    <source>
        <strain evidence="2 3">NX02</strain>
    </source>
</reference>
<dbReference type="InterPro" id="IPR001584">
    <property type="entry name" value="Integrase_cat-core"/>
</dbReference>
<dbReference type="AlphaFoldDB" id="W0A3Y1"/>
<dbReference type="GO" id="GO:0015074">
    <property type="term" value="P:DNA integration"/>
    <property type="evidence" value="ECO:0007669"/>
    <property type="project" value="InterPro"/>
</dbReference>
<dbReference type="OrthoDB" id="9809060at2"/>
<dbReference type="SUPFAM" id="SSF53098">
    <property type="entry name" value="Ribonuclease H-like"/>
    <property type="match status" value="1"/>
</dbReference>
<dbReference type="InterPro" id="IPR036397">
    <property type="entry name" value="RNaseH_sf"/>
</dbReference>